<gene>
    <name evidence="1" type="ORF">LPLAT_LOCUS5984</name>
</gene>
<proteinExistence type="predicted"/>
<sequence>MSFDPLNRTIVEGLTLFGASDMPGNARSLCLSVEGGVMDEKVKSLISSISYEFEFHHGDTYNAFVASTGYCNTWLKRDAKFRYNEATRYVNLKNDSEIMILNQ</sequence>
<keyword evidence="2" id="KW-1185">Reference proteome</keyword>
<organism evidence="1 2">
    <name type="scientific">Lasius platythorax</name>
    <dbReference type="NCBI Taxonomy" id="488582"/>
    <lineage>
        <taxon>Eukaryota</taxon>
        <taxon>Metazoa</taxon>
        <taxon>Ecdysozoa</taxon>
        <taxon>Arthropoda</taxon>
        <taxon>Hexapoda</taxon>
        <taxon>Insecta</taxon>
        <taxon>Pterygota</taxon>
        <taxon>Neoptera</taxon>
        <taxon>Endopterygota</taxon>
        <taxon>Hymenoptera</taxon>
        <taxon>Apocrita</taxon>
        <taxon>Aculeata</taxon>
        <taxon>Formicoidea</taxon>
        <taxon>Formicidae</taxon>
        <taxon>Formicinae</taxon>
        <taxon>Lasius</taxon>
        <taxon>Lasius</taxon>
    </lineage>
</organism>
<protein>
    <submittedName>
        <fullName evidence="1">Uncharacterized protein</fullName>
    </submittedName>
</protein>
<dbReference type="Proteomes" id="UP001497644">
    <property type="component" value="Chromosome 2"/>
</dbReference>
<reference evidence="1" key="1">
    <citation type="submission" date="2024-04" db="EMBL/GenBank/DDBJ databases">
        <authorList>
            <consortium name="Molecular Ecology Group"/>
        </authorList>
    </citation>
    <scope>NUCLEOTIDE SEQUENCE</scope>
</reference>
<evidence type="ECO:0000313" key="2">
    <source>
        <dbReference type="Proteomes" id="UP001497644"/>
    </source>
</evidence>
<accession>A0AAV2NKN8</accession>
<name>A0AAV2NKN8_9HYME</name>
<dbReference type="EMBL" id="OZ034825">
    <property type="protein sequence ID" value="CAL1679871.1"/>
    <property type="molecule type" value="Genomic_DNA"/>
</dbReference>
<dbReference type="AlphaFoldDB" id="A0AAV2NKN8"/>
<evidence type="ECO:0000313" key="1">
    <source>
        <dbReference type="EMBL" id="CAL1679871.1"/>
    </source>
</evidence>